<evidence type="ECO:0000259" key="2">
    <source>
        <dbReference type="Pfam" id="PF03779"/>
    </source>
</evidence>
<feature type="transmembrane region" description="Helical" evidence="1">
    <location>
        <begin position="33"/>
        <end position="51"/>
    </location>
</feature>
<dbReference type="OrthoDB" id="129082at2"/>
<organism evidence="3 4">
    <name type="scientific">Sorangium cellulosum</name>
    <name type="common">Polyangium cellulosum</name>
    <dbReference type="NCBI Taxonomy" id="56"/>
    <lineage>
        <taxon>Bacteria</taxon>
        <taxon>Pseudomonadati</taxon>
        <taxon>Myxococcota</taxon>
        <taxon>Polyangia</taxon>
        <taxon>Polyangiales</taxon>
        <taxon>Polyangiaceae</taxon>
        <taxon>Sorangium</taxon>
    </lineage>
</organism>
<feature type="domain" description="SPW repeat-containing integral membrane" evidence="2">
    <location>
        <begin position="9"/>
        <end position="108"/>
    </location>
</feature>
<reference evidence="3 4" key="1">
    <citation type="submission" date="2015-09" db="EMBL/GenBank/DDBJ databases">
        <title>Sorangium comparison.</title>
        <authorList>
            <person name="Zaburannyi N."/>
            <person name="Bunk B."/>
            <person name="Overmann J."/>
            <person name="Mueller R."/>
        </authorList>
    </citation>
    <scope>NUCLEOTIDE SEQUENCE [LARGE SCALE GENOMIC DNA]</scope>
    <source>
        <strain evidence="3 4">So ce26</strain>
    </source>
</reference>
<evidence type="ECO:0000256" key="1">
    <source>
        <dbReference type="SAM" id="Phobius"/>
    </source>
</evidence>
<keyword evidence="1" id="KW-1133">Transmembrane helix</keyword>
<dbReference type="AlphaFoldDB" id="A0A2L0F9S9"/>
<gene>
    <name evidence="3" type="ORF">SOCE26_098580</name>
</gene>
<accession>A0A2L0F9S9</accession>
<feature type="transmembrane region" description="Helical" evidence="1">
    <location>
        <begin position="12"/>
        <end position="27"/>
    </location>
</feature>
<dbReference type="Pfam" id="PF03779">
    <property type="entry name" value="SPW"/>
    <property type="match status" value="1"/>
</dbReference>
<feature type="transmembrane region" description="Helical" evidence="1">
    <location>
        <begin position="63"/>
        <end position="83"/>
    </location>
</feature>
<sequence>MKLLSPRLHSYVDYTAVVLLALAPLVLRLDPVPASACYVAALVHFIVSLLSDHPLGASGKIPLPVHGALELVLGAGLLAAPWLLGFSAPGPARTFFVAAGVALVILAVSTRMMAGAAARPSRYDRYDR</sequence>
<dbReference type="EMBL" id="CP012673">
    <property type="protein sequence ID" value="AUX48324.1"/>
    <property type="molecule type" value="Genomic_DNA"/>
</dbReference>
<dbReference type="InterPro" id="IPR005530">
    <property type="entry name" value="SPW"/>
</dbReference>
<feature type="transmembrane region" description="Helical" evidence="1">
    <location>
        <begin position="95"/>
        <end position="118"/>
    </location>
</feature>
<keyword evidence="1" id="KW-0472">Membrane</keyword>
<dbReference type="Proteomes" id="UP000238348">
    <property type="component" value="Chromosome"/>
</dbReference>
<protein>
    <recommendedName>
        <fullName evidence="2">SPW repeat-containing integral membrane domain-containing protein</fullName>
    </recommendedName>
</protein>
<dbReference type="RefSeq" id="WP_104986202.1">
    <property type="nucleotide sequence ID" value="NZ_CP012673.1"/>
</dbReference>
<evidence type="ECO:0000313" key="3">
    <source>
        <dbReference type="EMBL" id="AUX48324.1"/>
    </source>
</evidence>
<evidence type="ECO:0000313" key="4">
    <source>
        <dbReference type="Proteomes" id="UP000238348"/>
    </source>
</evidence>
<name>A0A2L0F9S9_SORCE</name>
<keyword evidence="1" id="KW-0812">Transmembrane</keyword>
<proteinExistence type="predicted"/>